<dbReference type="RefSeq" id="WP_087456765.1">
    <property type="nucleotide sequence ID" value="NZ_CP021434.1"/>
</dbReference>
<feature type="transmembrane region" description="Helical" evidence="7">
    <location>
        <begin position="21"/>
        <end position="42"/>
    </location>
</feature>
<dbReference type="OrthoDB" id="9770036at2"/>
<dbReference type="Proteomes" id="UP000195437">
    <property type="component" value="Chromosome"/>
</dbReference>
<comment type="similarity">
    <text evidence="6">Belongs to the ABC-4 integral membrane protein family.</text>
</comment>
<dbReference type="AlphaFoldDB" id="A0A1Y0INI7"/>
<evidence type="ECO:0000256" key="5">
    <source>
        <dbReference type="ARBA" id="ARBA00023136"/>
    </source>
</evidence>
<evidence type="ECO:0000259" key="8">
    <source>
        <dbReference type="Pfam" id="PF02687"/>
    </source>
</evidence>
<keyword evidence="3 7" id="KW-0812">Transmembrane</keyword>
<dbReference type="InterPro" id="IPR003838">
    <property type="entry name" value="ABC3_permease_C"/>
</dbReference>
<dbReference type="PANTHER" id="PTHR30572:SF4">
    <property type="entry name" value="ABC TRANSPORTER PERMEASE YTRF"/>
    <property type="match status" value="1"/>
</dbReference>
<keyword evidence="2" id="KW-1003">Cell membrane</keyword>
<evidence type="ECO:0000256" key="3">
    <source>
        <dbReference type="ARBA" id="ARBA00022692"/>
    </source>
</evidence>
<keyword evidence="5 7" id="KW-0472">Membrane</keyword>
<keyword evidence="4 7" id="KW-1133">Transmembrane helix</keyword>
<dbReference type="KEGG" id="tum:CBW65_10515"/>
<evidence type="ECO:0000256" key="1">
    <source>
        <dbReference type="ARBA" id="ARBA00004651"/>
    </source>
</evidence>
<feature type="domain" description="MacB-like periplasmic core" evidence="9">
    <location>
        <begin position="21"/>
        <end position="234"/>
    </location>
</feature>
<keyword evidence="11" id="KW-1185">Reference proteome</keyword>
<evidence type="ECO:0000313" key="10">
    <source>
        <dbReference type="EMBL" id="ARU61386.1"/>
    </source>
</evidence>
<comment type="subcellular location">
    <subcellularLocation>
        <location evidence="1">Cell membrane</location>
        <topology evidence="1">Multi-pass membrane protein</topology>
    </subcellularLocation>
</comment>
<dbReference type="PANTHER" id="PTHR30572">
    <property type="entry name" value="MEMBRANE COMPONENT OF TRANSPORTER-RELATED"/>
    <property type="match status" value="1"/>
</dbReference>
<dbReference type="InterPro" id="IPR050250">
    <property type="entry name" value="Macrolide_Exporter_MacB"/>
</dbReference>
<gene>
    <name evidence="10" type="ORF">CBW65_10515</name>
</gene>
<dbReference type="InterPro" id="IPR025857">
    <property type="entry name" value="MacB_PCD"/>
</dbReference>
<evidence type="ECO:0000256" key="4">
    <source>
        <dbReference type="ARBA" id="ARBA00022989"/>
    </source>
</evidence>
<dbReference type="Pfam" id="PF02687">
    <property type="entry name" value="FtsX"/>
    <property type="match status" value="1"/>
</dbReference>
<dbReference type="EMBL" id="CP021434">
    <property type="protein sequence ID" value="ARU61386.1"/>
    <property type="molecule type" value="Genomic_DNA"/>
</dbReference>
<feature type="domain" description="ABC3 transporter permease C-terminal" evidence="8">
    <location>
        <begin position="275"/>
        <end position="388"/>
    </location>
</feature>
<dbReference type="GO" id="GO:0022857">
    <property type="term" value="F:transmembrane transporter activity"/>
    <property type="evidence" value="ECO:0007669"/>
    <property type="project" value="TreeGrafter"/>
</dbReference>
<accession>A0A1Y0INI7</accession>
<sequence>MNLWESMLLALENVRVNKMRSFLTIIGIVVGVAAVIAVVSIGQAGKSSLVSELGQVADGSFIVIPQSQGDTGGVTVDDVEQIKRLKGIDAAVGLLTLPAESKKGKETLNFTLNGTNADYTKINNMKLAAGRFFTAGEERSRQKALVVELKYAEAQYGSAASALNKKVTLNSSVYRIVGVYKPEESLLAGLAGNVYTAFLPIGALPGAGEVRDVQYIQAKAVQADEEEVREQVKAVRQLLAKRHNTAASNYIAQTGEETQEAVKSAFNVVQTIIGSIAGISLLVGGIGVMNIMLVSVTERTREIGIRKAIGATPGMIMRQFLVEAVILCFLGGLLGTLLGLIAAGIFSLFTGWPFLVSWWTILLAFGFSAAVGIFFGLYPANKAARMQPIESLRYE</sequence>
<protein>
    <submittedName>
        <fullName evidence="10">ABC transporter</fullName>
    </submittedName>
</protein>
<evidence type="ECO:0000256" key="2">
    <source>
        <dbReference type="ARBA" id="ARBA00022475"/>
    </source>
</evidence>
<feature type="transmembrane region" description="Helical" evidence="7">
    <location>
        <begin position="272"/>
        <end position="296"/>
    </location>
</feature>
<evidence type="ECO:0000313" key="11">
    <source>
        <dbReference type="Proteomes" id="UP000195437"/>
    </source>
</evidence>
<evidence type="ECO:0000256" key="7">
    <source>
        <dbReference type="SAM" id="Phobius"/>
    </source>
</evidence>
<evidence type="ECO:0000259" key="9">
    <source>
        <dbReference type="Pfam" id="PF12704"/>
    </source>
</evidence>
<dbReference type="GO" id="GO:0005886">
    <property type="term" value="C:plasma membrane"/>
    <property type="evidence" value="ECO:0007669"/>
    <property type="project" value="UniProtKB-SubCell"/>
</dbReference>
<proteinExistence type="inferred from homology"/>
<organism evidence="10 11">
    <name type="scientific">Tumebacillus avium</name>
    <dbReference type="NCBI Taxonomy" id="1903704"/>
    <lineage>
        <taxon>Bacteria</taxon>
        <taxon>Bacillati</taxon>
        <taxon>Bacillota</taxon>
        <taxon>Bacilli</taxon>
        <taxon>Bacillales</taxon>
        <taxon>Alicyclobacillaceae</taxon>
        <taxon>Tumebacillus</taxon>
    </lineage>
</organism>
<feature type="transmembrane region" description="Helical" evidence="7">
    <location>
        <begin position="355"/>
        <end position="378"/>
    </location>
</feature>
<reference evidence="11" key="1">
    <citation type="submission" date="2017-05" db="EMBL/GenBank/DDBJ databases">
        <authorList>
            <person name="Sung H."/>
        </authorList>
    </citation>
    <scope>NUCLEOTIDE SEQUENCE [LARGE SCALE GENOMIC DNA]</scope>
    <source>
        <strain evidence="11">AR23208</strain>
    </source>
</reference>
<evidence type="ECO:0000256" key="6">
    <source>
        <dbReference type="ARBA" id="ARBA00038076"/>
    </source>
</evidence>
<dbReference type="Pfam" id="PF12704">
    <property type="entry name" value="MacB_PCD"/>
    <property type="match status" value="1"/>
</dbReference>
<name>A0A1Y0INI7_9BACL</name>
<feature type="transmembrane region" description="Helical" evidence="7">
    <location>
        <begin position="324"/>
        <end position="349"/>
    </location>
</feature>